<evidence type="ECO:0000313" key="2">
    <source>
        <dbReference type="EMBL" id="QCK16207.1"/>
    </source>
</evidence>
<keyword evidence="3" id="KW-1185">Reference proteome</keyword>
<dbReference type="OrthoDB" id="1121314at2"/>
<protein>
    <recommendedName>
        <fullName evidence="4">Lysylphosphatidylglycerol synthase TM region</fullName>
    </recommendedName>
</protein>
<keyword evidence="1" id="KW-0472">Membrane</keyword>
<feature type="transmembrane region" description="Helical" evidence="1">
    <location>
        <begin position="258"/>
        <end position="283"/>
    </location>
</feature>
<evidence type="ECO:0008006" key="4">
    <source>
        <dbReference type="Google" id="ProtNLM"/>
    </source>
</evidence>
<accession>A0A4D7JNG7</accession>
<feature type="transmembrane region" description="Helical" evidence="1">
    <location>
        <begin position="121"/>
        <end position="140"/>
    </location>
</feature>
<dbReference type="AlphaFoldDB" id="A0A4D7JNG7"/>
<dbReference type="Proteomes" id="UP000298616">
    <property type="component" value="Chromosome"/>
</dbReference>
<organism evidence="2 3">
    <name type="scientific">Mangrovivirga cuniculi</name>
    <dbReference type="NCBI Taxonomy" id="2715131"/>
    <lineage>
        <taxon>Bacteria</taxon>
        <taxon>Pseudomonadati</taxon>
        <taxon>Bacteroidota</taxon>
        <taxon>Cytophagia</taxon>
        <taxon>Cytophagales</taxon>
        <taxon>Mangrovivirgaceae</taxon>
        <taxon>Mangrovivirga</taxon>
    </lineage>
</organism>
<keyword evidence="1" id="KW-0812">Transmembrane</keyword>
<sequence>MSFTFLKSRQFNQALNIISLVALIAAAYFKIAETSISSFTFQLAGVSYIFLLLVLSPITWGIEAIRLRAALNIDFSTAWKSTLNGLLFRFMLASPGEIIGRQRYLPSAIKAKANVAAWTTLKLSAGIVSSLFGVCSLFFIGINKYPVLFNNWWIIIISGILISTGIIFFIRKLDKDIFSFPMILKISSFHAIRFLLILFQFVLAFKALGLPHSNLEIITGMSLVLFLRSIIPVFHWIGEVGVREISALYIFDAVSNEVILITTAVFIVWFSNNVMTSLCFWIHKNREVVWK</sequence>
<evidence type="ECO:0000256" key="1">
    <source>
        <dbReference type="SAM" id="Phobius"/>
    </source>
</evidence>
<dbReference type="RefSeq" id="WP_137091802.1">
    <property type="nucleotide sequence ID" value="NZ_CP028923.1"/>
</dbReference>
<gene>
    <name evidence="2" type="ORF">DCC35_16385</name>
</gene>
<reference evidence="2 3" key="1">
    <citation type="submission" date="2018-04" db="EMBL/GenBank/DDBJ databases">
        <title>Complete genome uncultured novel isolate.</title>
        <authorList>
            <person name="Merlino G."/>
        </authorList>
    </citation>
    <scope>NUCLEOTIDE SEQUENCE [LARGE SCALE GENOMIC DNA]</scope>
    <source>
        <strain evidence="3">R1DC9</strain>
    </source>
</reference>
<feature type="transmembrane region" description="Helical" evidence="1">
    <location>
        <begin position="182"/>
        <end position="205"/>
    </location>
</feature>
<name>A0A4D7JNG7_9BACT</name>
<evidence type="ECO:0000313" key="3">
    <source>
        <dbReference type="Proteomes" id="UP000298616"/>
    </source>
</evidence>
<feature type="transmembrane region" description="Helical" evidence="1">
    <location>
        <begin position="152"/>
        <end position="170"/>
    </location>
</feature>
<dbReference type="EMBL" id="CP028923">
    <property type="protein sequence ID" value="QCK16207.1"/>
    <property type="molecule type" value="Genomic_DNA"/>
</dbReference>
<dbReference type="KEGG" id="fpf:DCC35_16385"/>
<proteinExistence type="predicted"/>
<feature type="transmembrane region" description="Helical" evidence="1">
    <location>
        <begin position="12"/>
        <end position="29"/>
    </location>
</feature>
<feature type="transmembrane region" description="Helical" evidence="1">
    <location>
        <begin position="41"/>
        <end position="62"/>
    </location>
</feature>
<keyword evidence="1" id="KW-1133">Transmembrane helix</keyword>